<dbReference type="InterPro" id="IPR002562">
    <property type="entry name" value="3'-5'_exonuclease_dom"/>
</dbReference>
<name>A0A0E0LGA8_ORYPU</name>
<dbReference type="eggNOG" id="KOG4373">
    <property type="taxonomic scope" value="Eukaryota"/>
</dbReference>
<dbReference type="GO" id="GO:0006139">
    <property type="term" value="P:nucleobase-containing compound metabolic process"/>
    <property type="evidence" value="ECO:0007669"/>
    <property type="project" value="InterPro"/>
</dbReference>
<sequence length="221" mass="24329">MVTAVSTRLRRSTRTHDEYVVCVGGRHVVATVTAHAGAARRWVYATRWRLGASLRADGVVTVGMGVQWTPPFRRAMIRPGTLQLCAGHRCLVFQLAHAEAVPAVLRRFLADERVVFVGYGVRSDCRKLEEHHGLEVARTVELRSLAGMGNTSMQRMAEEHLGWDGVSKPREVGTSRWDARRLSKEQVQYACVDAYLSFRLVAAAAAASAPPPDETSTSSSE</sequence>
<keyword evidence="2" id="KW-0378">Hydrolase</keyword>
<evidence type="ECO:0000256" key="1">
    <source>
        <dbReference type="ARBA" id="ARBA00022722"/>
    </source>
</evidence>
<dbReference type="AlphaFoldDB" id="A0A0E0LGA8"/>
<proteinExistence type="predicted"/>
<dbReference type="OMA" id="NISKSNW"/>
<dbReference type="GO" id="GO:0003676">
    <property type="term" value="F:nucleic acid binding"/>
    <property type="evidence" value="ECO:0007669"/>
    <property type="project" value="InterPro"/>
</dbReference>
<evidence type="ECO:0000256" key="2">
    <source>
        <dbReference type="ARBA" id="ARBA00022801"/>
    </source>
</evidence>
<dbReference type="GO" id="GO:0005634">
    <property type="term" value="C:nucleus"/>
    <property type="evidence" value="ECO:0007669"/>
    <property type="project" value="TreeGrafter"/>
</dbReference>
<dbReference type="PANTHER" id="PTHR13620:SF59">
    <property type="entry name" value="POLYNUCLEOTIDYL TRANSFERASE, RIBONUCLEASE H-LIKE SUPERFAMILY PROTEIN"/>
    <property type="match status" value="1"/>
</dbReference>
<dbReference type="Gene3D" id="3.30.420.10">
    <property type="entry name" value="Ribonuclease H-like superfamily/Ribonuclease H"/>
    <property type="match status" value="1"/>
</dbReference>
<keyword evidence="1" id="KW-0540">Nuclease</keyword>
<dbReference type="Proteomes" id="UP000026962">
    <property type="component" value="Chromosome 7"/>
</dbReference>
<dbReference type="HOGENOM" id="CLU_049674_4_0_1"/>
<dbReference type="Gramene" id="OPUNC07G00850.1">
    <property type="protein sequence ID" value="OPUNC07G00850.1"/>
    <property type="gene ID" value="OPUNC07G00850"/>
</dbReference>
<organism evidence="4">
    <name type="scientific">Oryza punctata</name>
    <name type="common">Red rice</name>
    <dbReference type="NCBI Taxonomy" id="4537"/>
    <lineage>
        <taxon>Eukaryota</taxon>
        <taxon>Viridiplantae</taxon>
        <taxon>Streptophyta</taxon>
        <taxon>Embryophyta</taxon>
        <taxon>Tracheophyta</taxon>
        <taxon>Spermatophyta</taxon>
        <taxon>Magnoliopsida</taxon>
        <taxon>Liliopsida</taxon>
        <taxon>Poales</taxon>
        <taxon>Poaceae</taxon>
        <taxon>BOP clade</taxon>
        <taxon>Oryzoideae</taxon>
        <taxon>Oryzeae</taxon>
        <taxon>Oryzinae</taxon>
        <taxon>Oryza</taxon>
    </lineage>
</organism>
<evidence type="ECO:0000313" key="5">
    <source>
        <dbReference type="Proteomes" id="UP000026962"/>
    </source>
</evidence>
<accession>A0A0E0LGA8</accession>
<dbReference type="GO" id="GO:0008408">
    <property type="term" value="F:3'-5' exonuclease activity"/>
    <property type="evidence" value="ECO:0007669"/>
    <property type="project" value="InterPro"/>
</dbReference>
<feature type="domain" description="3'-5' exonuclease" evidence="3">
    <location>
        <begin position="82"/>
        <end position="201"/>
    </location>
</feature>
<dbReference type="STRING" id="4537.A0A0E0LGA8"/>
<dbReference type="SUPFAM" id="SSF53098">
    <property type="entry name" value="Ribonuclease H-like"/>
    <property type="match status" value="1"/>
</dbReference>
<dbReference type="EnsemblPlants" id="OPUNC07G00850.1">
    <property type="protein sequence ID" value="OPUNC07G00850.1"/>
    <property type="gene ID" value="OPUNC07G00850"/>
</dbReference>
<dbReference type="CDD" id="cd06141">
    <property type="entry name" value="WRN_exo"/>
    <property type="match status" value="1"/>
</dbReference>
<evidence type="ECO:0000259" key="3">
    <source>
        <dbReference type="Pfam" id="PF01612"/>
    </source>
</evidence>
<evidence type="ECO:0000313" key="4">
    <source>
        <dbReference type="EnsemblPlants" id="OPUNC07G00850.1"/>
    </source>
</evidence>
<dbReference type="PANTHER" id="PTHR13620">
    <property type="entry name" value="3-5 EXONUCLEASE"/>
    <property type="match status" value="1"/>
</dbReference>
<reference evidence="4" key="1">
    <citation type="submission" date="2015-04" db="UniProtKB">
        <authorList>
            <consortium name="EnsemblPlants"/>
        </authorList>
    </citation>
    <scope>IDENTIFICATION</scope>
</reference>
<dbReference type="Pfam" id="PF01612">
    <property type="entry name" value="DNA_pol_A_exo1"/>
    <property type="match status" value="1"/>
</dbReference>
<reference evidence="4" key="2">
    <citation type="submission" date="2018-05" db="EMBL/GenBank/DDBJ databases">
        <title>OpunRS2 (Oryza punctata Reference Sequence Version 2).</title>
        <authorList>
            <person name="Zhang J."/>
            <person name="Kudrna D."/>
            <person name="Lee S."/>
            <person name="Talag J."/>
            <person name="Welchert J."/>
            <person name="Wing R.A."/>
        </authorList>
    </citation>
    <scope>NUCLEOTIDE SEQUENCE [LARGE SCALE GENOMIC DNA]</scope>
</reference>
<protein>
    <recommendedName>
        <fullName evidence="3">3'-5' exonuclease domain-containing protein</fullName>
    </recommendedName>
</protein>
<dbReference type="GO" id="GO:0005737">
    <property type="term" value="C:cytoplasm"/>
    <property type="evidence" value="ECO:0007669"/>
    <property type="project" value="TreeGrafter"/>
</dbReference>
<keyword evidence="5" id="KW-1185">Reference proteome</keyword>
<dbReference type="InterPro" id="IPR012337">
    <property type="entry name" value="RNaseH-like_sf"/>
</dbReference>
<dbReference type="InterPro" id="IPR051132">
    <property type="entry name" value="3-5_Exonuclease_domain"/>
</dbReference>
<dbReference type="InterPro" id="IPR036397">
    <property type="entry name" value="RNaseH_sf"/>
</dbReference>